<evidence type="ECO:0000313" key="2">
    <source>
        <dbReference type="Proteomes" id="UP001195483"/>
    </source>
</evidence>
<comment type="caution">
    <text evidence="1">The sequence shown here is derived from an EMBL/GenBank/DDBJ whole genome shotgun (WGS) entry which is preliminary data.</text>
</comment>
<dbReference type="EMBL" id="JAEAOA010001385">
    <property type="protein sequence ID" value="KAK3583792.1"/>
    <property type="molecule type" value="Genomic_DNA"/>
</dbReference>
<reference evidence="1" key="1">
    <citation type="journal article" date="2021" name="Genome Biol. Evol.">
        <title>A High-Quality Reference Genome for a Parasitic Bivalve with Doubly Uniparental Inheritance (Bivalvia: Unionida).</title>
        <authorList>
            <person name="Smith C.H."/>
        </authorList>
    </citation>
    <scope>NUCLEOTIDE SEQUENCE</scope>
    <source>
        <strain evidence="1">CHS0354</strain>
    </source>
</reference>
<organism evidence="1 2">
    <name type="scientific">Potamilus streckersoni</name>
    <dbReference type="NCBI Taxonomy" id="2493646"/>
    <lineage>
        <taxon>Eukaryota</taxon>
        <taxon>Metazoa</taxon>
        <taxon>Spiralia</taxon>
        <taxon>Lophotrochozoa</taxon>
        <taxon>Mollusca</taxon>
        <taxon>Bivalvia</taxon>
        <taxon>Autobranchia</taxon>
        <taxon>Heteroconchia</taxon>
        <taxon>Palaeoheterodonta</taxon>
        <taxon>Unionida</taxon>
        <taxon>Unionoidea</taxon>
        <taxon>Unionidae</taxon>
        <taxon>Ambleminae</taxon>
        <taxon>Lampsilini</taxon>
        <taxon>Potamilus</taxon>
    </lineage>
</organism>
<accession>A0AAE0S1R7</accession>
<dbReference type="AlphaFoldDB" id="A0AAE0S1R7"/>
<reference evidence="1" key="2">
    <citation type="journal article" date="2021" name="Genome Biol. Evol.">
        <title>Developing a high-quality reference genome for a parasitic bivalve with doubly uniparental inheritance (Bivalvia: Unionida).</title>
        <authorList>
            <person name="Smith C.H."/>
        </authorList>
    </citation>
    <scope>NUCLEOTIDE SEQUENCE</scope>
    <source>
        <strain evidence="1">CHS0354</strain>
        <tissue evidence="1">Mantle</tissue>
    </source>
</reference>
<dbReference type="Proteomes" id="UP001195483">
    <property type="component" value="Unassembled WGS sequence"/>
</dbReference>
<protein>
    <submittedName>
        <fullName evidence="1">Uncharacterized protein</fullName>
    </submittedName>
</protein>
<evidence type="ECO:0000313" key="1">
    <source>
        <dbReference type="EMBL" id="KAK3583792.1"/>
    </source>
</evidence>
<reference evidence="1" key="3">
    <citation type="submission" date="2023-05" db="EMBL/GenBank/DDBJ databases">
        <authorList>
            <person name="Smith C.H."/>
        </authorList>
    </citation>
    <scope>NUCLEOTIDE SEQUENCE</scope>
    <source>
        <strain evidence="1">CHS0354</strain>
        <tissue evidence="1">Mantle</tissue>
    </source>
</reference>
<sequence>MKDSHFTFVSKKVYSAGITGKCHIDEPEQAVGMGIVGHRAQFPSGAKMRKIQLFFISEALEGGAKCVLSPALSKGGAKFMFCHRELSNLTMPLRGGQYCEGTRENLLIQQMDNPTDRQRGDMLNITNRIL</sequence>
<keyword evidence="2" id="KW-1185">Reference proteome</keyword>
<proteinExistence type="predicted"/>
<name>A0AAE0S1R7_9BIVA</name>
<gene>
    <name evidence="1" type="ORF">CHS0354_022835</name>
</gene>